<dbReference type="InterPro" id="IPR015424">
    <property type="entry name" value="PyrdxlP-dep_Trfase"/>
</dbReference>
<dbReference type="SUPFAM" id="SSF53383">
    <property type="entry name" value="PLP-dependent transferases"/>
    <property type="match status" value="1"/>
</dbReference>
<dbReference type="EMBL" id="DS480439">
    <property type="protein sequence ID" value="EDO15914.1"/>
    <property type="molecule type" value="Genomic_DNA"/>
</dbReference>
<keyword evidence="2" id="KW-0663">Pyridoxal phosphate</keyword>
<evidence type="ECO:0000259" key="3">
    <source>
        <dbReference type="Pfam" id="PF00155"/>
    </source>
</evidence>
<dbReference type="PANTHER" id="PTHR43510:SF1">
    <property type="entry name" value="AMINOTRANSFERASE FUNCTION, HYPOTHETICAL (EUROFUNG)"/>
    <property type="match status" value="1"/>
</dbReference>
<dbReference type="AlphaFoldDB" id="A7TP63"/>
<dbReference type="InParanoid" id="A7TP63"/>
<keyword evidence="5" id="KW-1185">Reference proteome</keyword>
<dbReference type="STRING" id="436907.A7TP63"/>
<evidence type="ECO:0000313" key="5">
    <source>
        <dbReference type="Proteomes" id="UP000000267"/>
    </source>
</evidence>
<dbReference type="InterPro" id="IPR015421">
    <property type="entry name" value="PyrdxlP-dep_Trfase_major"/>
</dbReference>
<protein>
    <recommendedName>
        <fullName evidence="3">Aminotransferase class I/classII large domain-containing protein</fullName>
    </recommendedName>
</protein>
<evidence type="ECO:0000256" key="1">
    <source>
        <dbReference type="ARBA" id="ARBA00007441"/>
    </source>
</evidence>
<dbReference type="GO" id="GO:0030170">
    <property type="term" value="F:pyridoxal phosphate binding"/>
    <property type="evidence" value="ECO:0007669"/>
    <property type="project" value="InterPro"/>
</dbReference>
<dbReference type="KEGG" id="vpo:Kpol_480p1"/>
<dbReference type="InterPro" id="IPR004838">
    <property type="entry name" value="NHTrfase_class1_PyrdxlP-BS"/>
</dbReference>
<dbReference type="Proteomes" id="UP000000267">
    <property type="component" value="Unassembled WGS sequence"/>
</dbReference>
<organism evidence="5">
    <name type="scientific">Vanderwaltozyma polyspora (strain ATCC 22028 / DSM 70294 / BCRC 21397 / CBS 2163 / NBRC 10782 / NRRL Y-8283 / UCD 57-17)</name>
    <name type="common">Kluyveromyces polysporus</name>
    <dbReference type="NCBI Taxonomy" id="436907"/>
    <lineage>
        <taxon>Eukaryota</taxon>
        <taxon>Fungi</taxon>
        <taxon>Dikarya</taxon>
        <taxon>Ascomycota</taxon>
        <taxon>Saccharomycotina</taxon>
        <taxon>Saccharomycetes</taxon>
        <taxon>Saccharomycetales</taxon>
        <taxon>Saccharomycetaceae</taxon>
        <taxon>Vanderwaltozyma</taxon>
    </lineage>
</organism>
<name>A7TP63_VANPO</name>
<evidence type="ECO:0000313" key="4">
    <source>
        <dbReference type="EMBL" id="EDO15914.1"/>
    </source>
</evidence>
<accession>A7TP63</accession>
<dbReference type="Gene3D" id="3.40.640.10">
    <property type="entry name" value="Type I PLP-dependent aspartate aminotransferase-like (Major domain)"/>
    <property type="match status" value="1"/>
</dbReference>
<comment type="similarity">
    <text evidence="1">Belongs to the class-I pyridoxal-phosphate-dependent aminotransferase family.</text>
</comment>
<dbReference type="PANTHER" id="PTHR43510">
    <property type="entry name" value="AMINOTRANSFERASE FUNCTION, HYPOTHETICAL (EUROFUNG)"/>
    <property type="match status" value="1"/>
</dbReference>
<dbReference type="eggNOG" id="KOG0257">
    <property type="taxonomic scope" value="Eukaryota"/>
</dbReference>
<dbReference type="PROSITE" id="PS00105">
    <property type="entry name" value="AA_TRANSFER_CLASS_1"/>
    <property type="match status" value="1"/>
</dbReference>
<evidence type="ECO:0000256" key="2">
    <source>
        <dbReference type="ARBA" id="ARBA00022898"/>
    </source>
</evidence>
<dbReference type="GO" id="GO:0003824">
    <property type="term" value="F:catalytic activity"/>
    <property type="evidence" value="ECO:0007669"/>
    <property type="project" value="InterPro"/>
</dbReference>
<dbReference type="InterPro" id="IPR015422">
    <property type="entry name" value="PyrdxlP-dep_Trfase_small"/>
</dbReference>
<dbReference type="RefSeq" id="XP_001643772.1">
    <property type="nucleotide sequence ID" value="XM_001643722.1"/>
</dbReference>
<gene>
    <name evidence="4" type="ORF">Kpol_480p1</name>
</gene>
<sequence length="380" mass="42875">MPFPEDFAVEPFMDKHETNALFNLGETCCYSLSLDEIEQLSGNKFNFNTKTRLSYGAIKGSDELRTSIASLYGPDFTMDDILLTNGAIGANFLAFYTLVGAGDHVICVEPTYSQLYSVPEMFGAEVDLLTLKKEDDFLPNLQTLKSMIKNNTKLIIINNPNNPLGSVIKKDLLKQICKLCEENDIYLHSDEVYRPIFHSLEDEMVPPSACELYSKAIVSGSMSKAYSVAGIRLGWLVSKDKQFLRDAASRRDYNMISVSMIDDQIAQYVLDNREYVIKRNYELCLNNFRLLNDFMDEHSDKFEFYHKPTAATVCLAKVKGVNDTMKFATFLAEKYGVLAVPGEAFGVPGTIRIGYCNSEDDIKLGLKHLADAYIEWLKIM</sequence>
<dbReference type="OrthoDB" id="7042322at2759"/>
<proteinExistence type="inferred from homology"/>
<reference evidence="4 5" key="1">
    <citation type="journal article" date="2007" name="Proc. Natl. Acad. Sci. U.S.A.">
        <title>Independent sorting-out of thousands of duplicated gene pairs in two yeast species descended from a whole-genome duplication.</title>
        <authorList>
            <person name="Scannell D.R."/>
            <person name="Frank A.C."/>
            <person name="Conant G.C."/>
            <person name="Byrne K.P."/>
            <person name="Woolfit M."/>
            <person name="Wolfe K.H."/>
        </authorList>
    </citation>
    <scope>NUCLEOTIDE SEQUENCE [LARGE SCALE GENOMIC DNA]</scope>
    <source>
        <strain evidence="5">ATCC 22028 / DSM 70294 / BCRC 21397 / CBS 2163 / NBRC 10782 / NRRL Y-8283 / UCD 57-17</strain>
    </source>
</reference>
<dbReference type="Pfam" id="PF00155">
    <property type="entry name" value="Aminotran_1_2"/>
    <property type="match status" value="1"/>
</dbReference>
<dbReference type="Gene3D" id="3.90.1150.10">
    <property type="entry name" value="Aspartate Aminotransferase, domain 1"/>
    <property type="match status" value="1"/>
</dbReference>
<feature type="domain" description="Aminotransferase class I/classII large" evidence="3">
    <location>
        <begin position="49"/>
        <end position="363"/>
    </location>
</feature>
<dbReference type="HOGENOM" id="CLU_017584_4_4_1"/>
<dbReference type="OMA" id="IMAARDY"/>
<dbReference type="InterPro" id="IPR004839">
    <property type="entry name" value="Aminotransferase_I/II_large"/>
</dbReference>
<dbReference type="CDD" id="cd00609">
    <property type="entry name" value="AAT_like"/>
    <property type="match status" value="1"/>
</dbReference>
<dbReference type="PhylomeDB" id="A7TP63"/>
<dbReference type="GeneID" id="5544038"/>